<dbReference type="Gene3D" id="3.20.20.70">
    <property type="entry name" value="Aldolase class I"/>
    <property type="match status" value="1"/>
</dbReference>
<keyword evidence="5" id="KW-1185">Reference proteome</keyword>
<dbReference type="CDD" id="cd04733">
    <property type="entry name" value="OYE_like_2_FMN"/>
    <property type="match status" value="1"/>
</dbReference>
<name>A0A1Y5SB27_9RHOB</name>
<dbReference type="PANTHER" id="PTHR43656:SF2">
    <property type="entry name" value="BINDING OXIDOREDUCTASE, PUTATIVE (AFU_ORTHOLOGUE AFUA_2G08260)-RELATED"/>
    <property type="match status" value="1"/>
</dbReference>
<gene>
    <name evidence="4" type="ORF">PSA7680_01707</name>
</gene>
<dbReference type="EC" id="1.-.-.-" evidence="4"/>
<dbReference type="PANTHER" id="PTHR43656">
    <property type="entry name" value="BINDING OXIDOREDUCTASE, PUTATIVE (AFU_ORTHOLOGUE AFUA_2G08260)-RELATED"/>
    <property type="match status" value="1"/>
</dbReference>
<evidence type="ECO:0000313" key="4">
    <source>
        <dbReference type="EMBL" id="SLN35918.1"/>
    </source>
</evidence>
<dbReference type="RefSeq" id="WP_085868277.1">
    <property type="nucleotide sequence ID" value="NZ_FWFQ01000010.1"/>
</dbReference>
<dbReference type="SUPFAM" id="SSF51395">
    <property type="entry name" value="FMN-linked oxidoreductases"/>
    <property type="match status" value="1"/>
</dbReference>
<dbReference type="AlphaFoldDB" id="A0A1Y5SB27"/>
<evidence type="ECO:0000256" key="1">
    <source>
        <dbReference type="ARBA" id="ARBA00022630"/>
    </source>
</evidence>
<dbReference type="Pfam" id="PF00724">
    <property type="entry name" value="Oxidored_FMN"/>
    <property type="match status" value="1"/>
</dbReference>
<dbReference type="EMBL" id="FWFQ01000010">
    <property type="protein sequence ID" value="SLN35918.1"/>
    <property type="molecule type" value="Genomic_DNA"/>
</dbReference>
<evidence type="ECO:0000256" key="2">
    <source>
        <dbReference type="ARBA" id="ARBA00023002"/>
    </source>
</evidence>
<evidence type="ECO:0000313" key="5">
    <source>
        <dbReference type="Proteomes" id="UP000193409"/>
    </source>
</evidence>
<sequence length="431" mass="46336">MPDSPLAAPLPLPCGAVLPNRICKSAMTEALAGSNDGPTPAHDALYARWSRGGAGLLVTGNVMVDGRSLERPGNVVVEDERHLPALSRWAKAAQCGGSHVWMQISHPGRQCPMIINPRPLSPSEEKLKLLGLFGRPRAMTEAEIAEVIARYAETARIARKAGFDGVQIHGAHGYLISQFLSPITNRRSDEWGGPLENRARFLRAVVRATRAAVGADFPVGVKLNSADFQKGGFTLEECRQVARWLEEDGIDLLEISGGTYEEMAFAEATPERESTQAREAFFLEYAREIREGISVPVVVTGGFRSRAAMEAALTDDGIHMIGLARPLCVQPDAPEGLIAGTLERIGIEEDGLVLGKGSFGVNASSGVVNLLNTVARVEYYVTQMHRMGRGEEPRADGSASAARLVGGYLGLSTVKALRRLPGRMRPGRPAS</sequence>
<dbReference type="GO" id="GO:0010181">
    <property type="term" value="F:FMN binding"/>
    <property type="evidence" value="ECO:0007669"/>
    <property type="project" value="InterPro"/>
</dbReference>
<dbReference type="OrthoDB" id="9784632at2"/>
<organism evidence="4 5">
    <name type="scientific">Pseudoruegeria aquimaris</name>
    <dbReference type="NCBI Taxonomy" id="393663"/>
    <lineage>
        <taxon>Bacteria</taxon>
        <taxon>Pseudomonadati</taxon>
        <taxon>Pseudomonadota</taxon>
        <taxon>Alphaproteobacteria</taxon>
        <taxon>Rhodobacterales</taxon>
        <taxon>Roseobacteraceae</taxon>
        <taxon>Pseudoruegeria</taxon>
    </lineage>
</organism>
<evidence type="ECO:0000259" key="3">
    <source>
        <dbReference type="Pfam" id="PF00724"/>
    </source>
</evidence>
<dbReference type="InterPro" id="IPR001155">
    <property type="entry name" value="OxRdtase_FMN_N"/>
</dbReference>
<keyword evidence="1" id="KW-0285">Flavoprotein</keyword>
<keyword evidence="2 4" id="KW-0560">Oxidoreductase</keyword>
<protein>
    <submittedName>
        <fullName evidence="4">NADH oxidase</fullName>
        <ecNumber evidence="4">1.-.-.-</ecNumber>
    </submittedName>
</protein>
<dbReference type="InterPro" id="IPR051799">
    <property type="entry name" value="NADH_flavin_oxidoreductase"/>
</dbReference>
<proteinExistence type="predicted"/>
<dbReference type="Proteomes" id="UP000193409">
    <property type="component" value="Unassembled WGS sequence"/>
</dbReference>
<accession>A0A1Y5SB27</accession>
<reference evidence="4 5" key="1">
    <citation type="submission" date="2017-03" db="EMBL/GenBank/DDBJ databases">
        <authorList>
            <person name="Afonso C.L."/>
            <person name="Miller P.J."/>
            <person name="Scott M.A."/>
            <person name="Spackman E."/>
            <person name="Goraichik I."/>
            <person name="Dimitrov K.M."/>
            <person name="Suarez D.L."/>
            <person name="Swayne D.E."/>
        </authorList>
    </citation>
    <scope>NUCLEOTIDE SEQUENCE [LARGE SCALE GENOMIC DNA]</scope>
    <source>
        <strain evidence="4 5">CECT 7680</strain>
    </source>
</reference>
<dbReference type="GO" id="GO:0016491">
    <property type="term" value="F:oxidoreductase activity"/>
    <property type="evidence" value="ECO:0007669"/>
    <property type="project" value="UniProtKB-KW"/>
</dbReference>
<dbReference type="InterPro" id="IPR013785">
    <property type="entry name" value="Aldolase_TIM"/>
</dbReference>
<feature type="domain" description="NADH:flavin oxidoreductase/NADH oxidase N-terminal" evidence="3">
    <location>
        <begin position="17"/>
        <end position="335"/>
    </location>
</feature>